<dbReference type="RefSeq" id="YP_009201659.1">
    <property type="nucleotide sequence ID" value="NC_028832.1"/>
</dbReference>
<protein>
    <submittedName>
        <fullName evidence="1">Uncharacterized protein</fullName>
    </submittedName>
</protein>
<gene>
    <name evidence="1" type="ORF">PBI_OMNICRON_27</name>
</gene>
<name>A0A088FQ38_9CAUD</name>
<dbReference type="KEGG" id="vg:26628744"/>
<dbReference type="Proteomes" id="UP000029352">
    <property type="component" value="Segment"/>
</dbReference>
<sequence length="94" mass="10362">MIQVTRKLVGAAMRLDTIDDVVNLQKWARQQPGLYATVSGRVDGTWLIEVGGTAAHSIVHVGDSDEVDRWVVFDGEQFAILTDDEYAARGYAPQ</sequence>
<keyword evidence="2" id="KW-1185">Reference proteome</keyword>
<reference evidence="1 2" key="1">
    <citation type="submission" date="2014-08" db="EMBL/GenBank/DDBJ databases">
        <authorList>
            <person name="Isern S."/>
            <person name="Ashley B.D."/>
            <person name="Baer T.D."/>
            <person name="Czarnecki K.W."/>
            <person name="Deneweth R.M."/>
            <person name="Gatt S.M."/>
            <person name="Jenkins M."/>
            <person name="Lang J.F."/>
            <person name="Marfizo C.J."/>
            <person name="McMahon C.W."/>
            <person name="Power T.R."/>
            <person name="Rosales K.A."/>
            <person name="Walter R.S."/>
            <person name="Wozny M.J."/>
            <person name="Yori S."/>
            <person name="Michael S.F."/>
            <person name="Anders K.R."/>
            <person name="Braun M.A."/>
            <person name="Delesalle V.A."/>
            <person name="Hughes L.E."/>
            <person name="Ware V.C."/>
            <person name="Bradley K.W."/>
            <person name="Barker L.P."/>
            <person name="Asai D.J."/>
            <person name="Bowman C.A."/>
            <person name="Russell D.A."/>
            <person name="Pope W.H."/>
            <person name="Jacobs-Sera D."/>
            <person name="Hendrix R.W."/>
            <person name="Hatfull G.F."/>
        </authorList>
    </citation>
    <scope>NUCLEOTIDE SEQUENCE [LARGE SCALE GENOMIC DNA]</scope>
</reference>
<proteinExistence type="predicted"/>
<dbReference type="GeneID" id="26628744"/>
<dbReference type="EMBL" id="KM363596">
    <property type="protein sequence ID" value="AIM50360.1"/>
    <property type="molecule type" value="Genomic_DNA"/>
</dbReference>
<accession>A0A088FQ38</accession>
<evidence type="ECO:0000313" key="2">
    <source>
        <dbReference type="Proteomes" id="UP000029352"/>
    </source>
</evidence>
<evidence type="ECO:0000313" key="1">
    <source>
        <dbReference type="EMBL" id="AIM50360.1"/>
    </source>
</evidence>
<organism evidence="1 2">
    <name type="scientific">Mycobacterium phage Omnicron</name>
    <dbReference type="NCBI Taxonomy" id="1541819"/>
    <lineage>
        <taxon>Viruses</taxon>
        <taxon>Duplodnaviria</taxon>
        <taxon>Heunggongvirae</taxon>
        <taxon>Uroviricota</taxon>
        <taxon>Caudoviricetes</taxon>
        <taxon>Weiservirinae</taxon>
        <taxon>Kratiovirus</taxon>
        <taxon>Kratiovirus omnicron</taxon>
    </lineage>
</organism>
<dbReference type="OrthoDB" id="34070at10239"/>